<accession>A0A482X224</accession>
<proteinExistence type="predicted"/>
<dbReference type="Proteomes" id="UP000291343">
    <property type="component" value="Unassembled WGS sequence"/>
</dbReference>
<dbReference type="EMBL" id="QKKF02019521">
    <property type="protein sequence ID" value="RZF39904.1"/>
    <property type="molecule type" value="Genomic_DNA"/>
</dbReference>
<evidence type="ECO:0000313" key="2">
    <source>
        <dbReference type="Proteomes" id="UP000291343"/>
    </source>
</evidence>
<dbReference type="OrthoDB" id="10435621at2759"/>
<protein>
    <submittedName>
        <fullName evidence="1">Uncharacterized protein</fullName>
    </submittedName>
</protein>
<dbReference type="AlphaFoldDB" id="A0A482X224"/>
<sequence>MFESNGSRSNKPFIWHNNRMPPTDRHTRVLALYGTEYTWEMDSLHERCHRDFHYSLVGKDIFGSAVSPNQLQTPFLRVGEFAGKKIGSKFHVSHCERLGHDHYLDEFKPKLHIYDESRPIGTDVNILSYFTFYERQVWNCTAKLRPKLAESVNFYRIVNVMHGIGPINTIFYFDGVEVMQANCPIENAKDIPNIQTVAFKEIKFLEPSTRELVRYTGKIDPLFDTIQGSIFKAVDVLKSSYDDDEYFEELPYLEKTMFYTQIIGDENMGPTLRIGSDNFVGTYGYKNQVAKCRLEEENNLLYTEEYLPNCLVLENGGKFSEMYGSPPRKLNLNFFSTMRQESWICSWGANQVFTRRVTEIVAAIPVAKVEYYSGVDVWKYKLEGESFSIRIRETYYHKTDNKDYQIRFNGKVKVLRPERKTIEKRKIEPYLYLTGNTTDQFNIPKENWGAFDVNMIDSL</sequence>
<reference evidence="1 2" key="1">
    <citation type="journal article" date="2017" name="Gigascience">
        <title>Genome sequence of the small brown planthopper, Laodelphax striatellus.</title>
        <authorList>
            <person name="Zhu J."/>
            <person name="Jiang F."/>
            <person name="Wang X."/>
            <person name="Yang P."/>
            <person name="Bao Y."/>
            <person name="Zhao W."/>
            <person name="Wang W."/>
            <person name="Lu H."/>
            <person name="Wang Q."/>
            <person name="Cui N."/>
            <person name="Li J."/>
            <person name="Chen X."/>
            <person name="Luo L."/>
            <person name="Yu J."/>
            <person name="Kang L."/>
            <person name="Cui F."/>
        </authorList>
    </citation>
    <scope>NUCLEOTIDE SEQUENCE [LARGE SCALE GENOMIC DNA]</scope>
    <source>
        <strain evidence="1">Lst14</strain>
    </source>
</reference>
<gene>
    <name evidence="1" type="ORF">LSTR_LSTR010532</name>
</gene>
<dbReference type="InParanoid" id="A0A482X224"/>
<evidence type="ECO:0000313" key="1">
    <source>
        <dbReference type="EMBL" id="RZF39904.1"/>
    </source>
</evidence>
<keyword evidence="2" id="KW-1185">Reference proteome</keyword>
<name>A0A482X224_LAOST</name>
<comment type="caution">
    <text evidence="1">The sequence shown here is derived from an EMBL/GenBank/DDBJ whole genome shotgun (WGS) entry which is preliminary data.</text>
</comment>
<organism evidence="1 2">
    <name type="scientific">Laodelphax striatellus</name>
    <name type="common">Small brown planthopper</name>
    <name type="synonym">Delphax striatella</name>
    <dbReference type="NCBI Taxonomy" id="195883"/>
    <lineage>
        <taxon>Eukaryota</taxon>
        <taxon>Metazoa</taxon>
        <taxon>Ecdysozoa</taxon>
        <taxon>Arthropoda</taxon>
        <taxon>Hexapoda</taxon>
        <taxon>Insecta</taxon>
        <taxon>Pterygota</taxon>
        <taxon>Neoptera</taxon>
        <taxon>Paraneoptera</taxon>
        <taxon>Hemiptera</taxon>
        <taxon>Auchenorrhyncha</taxon>
        <taxon>Fulgoroidea</taxon>
        <taxon>Delphacidae</taxon>
        <taxon>Criomorphinae</taxon>
        <taxon>Laodelphax</taxon>
    </lineage>
</organism>
<dbReference type="SMR" id="A0A482X224"/>